<protein>
    <recommendedName>
        <fullName evidence="5">8-amino-7-oxononanoate synthase</fullName>
        <ecNumber evidence="5">2.3.1.47</ecNumber>
    </recommendedName>
    <alternativeName>
        <fullName evidence="9">7-keto-8-amino-pelargonic acid synthase</fullName>
    </alternativeName>
    <alternativeName>
        <fullName evidence="10">8-amino-7-ketopelargonate synthase</fullName>
    </alternativeName>
</protein>
<evidence type="ECO:0000256" key="12">
    <source>
        <dbReference type="RuleBase" id="RU003693"/>
    </source>
</evidence>
<feature type="domain" description="Aminotransferase class I/classII large" evidence="13">
    <location>
        <begin position="34"/>
        <end position="385"/>
    </location>
</feature>
<dbReference type="GO" id="GO:0030170">
    <property type="term" value="F:pyridoxal phosphate binding"/>
    <property type="evidence" value="ECO:0007669"/>
    <property type="project" value="InterPro"/>
</dbReference>
<comment type="catalytic activity">
    <reaction evidence="11">
        <text>6-carboxyhexanoyl-[ACP] + L-alanine + H(+) = (8S)-8-amino-7-oxononanoate + holo-[ACP] + CO2</text>
        <dbReference type="Rhea" id="RHEA:42288"/>
        <dbReference type="Rhea" id="RHEA-COMP:9685"/>
        <dbReference type="Rhea" id="RHEA-COMP:9955"/>
        <dbReference type="ChEBI" id="CHEBI:15378"/>
        <dbReference type="ChEBI" id="CHEBI:16526"/>
        <dbReference type="ChEBI" id="CHEBI:57972"/>
        <dbReference type="ChEBI" id="CHEBI:64479"/>
        <dbReference type="ChEBI" id="CHEBI:78846"/>
        <dbReference type="ChEBI" id="CHEBI:149468"/>
        <dbReference type="EC" id="2.3.1.47"/>
    </reaction>
</comment>
<dbReference type="GO" id="GO:0008710">
    <property type="term" value="F:8-amino-7-oxononanoate synthase activity"/>
    <property type="evidence" value="ECO:0007669"/>
    <property type="project" value="UniProtKB-EC"/>
</dbReference>
<keyword evidence="8 12" id="KW-0663">Pyridoxal phosphate</keyword>
<accession>A0AAW8QYX7</accession>
<evidence type="ECO:0000256" key="3">
    <source>
        <dbReference type="ARBA" id="ARBA00010008"/>
    </source>
</evidence>
<dbReference type="RefSeq" id="WP_311359895.1">
    <property type="nucleotide sequence ID" value="NZ_JAVRIE010000001.1"/>
</dbReference>
<sequence length="394" mass="42995">MQQALAERERSALLRKRVVIDSNHQSVIEVAGEHYISFSSNDYLGLSQHPDVLQSFAEGLSLYGASSSASSVVTGYSIEHKRLEDDICTHTNMQSALLFSSGFAANQAICKTLFSTTNKRSQACHILADKFMHASFIDGAMGVSANAQFSRFKHNDTRHLLQLLDKVPSNEDTLVVSEGIFSMDGDACDLTGIQQQIKERSNNVWVMLDDAHAMGVLGAQGMGTCDASDADAQKVDVLMGTFGKAVGTQGAFVASNSALVEYLVNFSKEYIYSTAMPAAQARATLTSFQIMRKGMEREKLRNNIALFQMLATEAQLPLMDANGPIQGLIIGSPEKALALSEKLKSLGIWVIAIRTPTVPKHTDRLRITINAMHQERDIRALVDALVLAMSSMEK</sequence>
<dbReference type="InterPro" id="IPR050087">
    <property type="entry name" value="AON_synthase_class-II"/>
</dbReference>
<evidence type="ECO:0000256" key="6">
    <source>
        <dbReference type="ARBA" id="ARBA00022679"/>
    </source>
</evidence>
<dbReference type="AlphaFoldDB" id="A0AAW8QYX7"/>
<comment type="cofactor">
    <cofactor evidence="1 12">
        <name>pyridoxal 5'-phosphate</name>
        <dbReference type="ChEBI" id="CHEBI:597326"/>
    </cofactor>
</comment>
<dbReference type="Gene3D" id="3.40.640.10">
    <property type="entry name" value="Type I PLP-dependent aspartate aminotransferase-like (Major domain)"/>
    <property type="match status" value="1"/>
</dbReference>
<dbReference type="InterPro" id="IPR015421">
    <property type="entry name" value="PyrdxlP-dep_Trfase_major"/>
</dbReference>
<name>A0AAW8QYX7_9ALTE</name>
<comment type="caution">
    <text evidence="14">The sequence shown here is derived from an EMBL/GenBank/DDBJ whole genome shotgun (WGS) entry which is preliminary data.</text>
</comment>
<evidence type="ECO:0000256" key="10">
    <source>
        <dbReference type="ARBA" id="ARBA00033381"/>
    </source>
</evidence>
<evidence type="ECO:0000256" key="7">
    <source>
        <dbReference type="ARBA" id="ARBA00022756"/>
    </source>
</evidence>
<evidence type="ECO:0000313" key="14">
    <source>
        <dbReference type="EMBL" id="MDT0581080.1"/>
    </source>
</evidence>
<dbReference type="EMBL" id="JAVRIE010000001">
    <property type="protein sequence ID" value="MDT0581080.1"/>
    <property type="molecule type" value="Genomic_DNA"/>
</dbReference>
<dbReference type="InterPro" id="IPR004839">
    <property type="entry name" value="Aminotransferase_I/II_large"/>
</dbReference>
<dbReference type="EC" id="2.3.1.47" evidence="5"/>
<dbReference type="Pfam" id="PF00155">
    <property type="entry name" value="Aminotran_1_2"/>
    <property type="match status" value="1"/>
</dbReference>
<keyword evidence="14" id="KW-0012">Acyltransferase</keyword>
<keyword evidence="7" id="KW-0093">Biotin biosynthesis</keyword>
<evidence type="ECO:0000256" key="2">
    <source>
        <dbReference type="ARBA" id="ARBA00004746"/>
    </source>
</evidence>
<dbReference type="PANTHER" id="PTHR13693:SF100">
    <property type="entry name" value="8-AMINO-7-OXONONANOATE SYNTHASE"/>
    <property type="match status" value="1"/>
</dbReference>
<dbReference type="PROSITE" id="PS00599">
    <property type="entry name" value="AA_TRANSFER_CLASS_2"/>
    <property type="match status" value="1"/>
</dbReference>
<evidence type="ECO:0000256" key="11">
    <source>
        <dbReference type="ARBA" id="ARBA00047715"/>
    </source>
</evidence>
<evidence type="ECO:0000256" key="1">
    <source>
        <dbReference type="ARBA" id="ARBA00001933"/>
    </source>
</evidence>
<evidence type="ECO:0000313" key="15">
    <source>
        <dbReference type="Proteomes" id="UP001249020"/>
    </source>
</evidence>
<dbReference type="SUPFAM" id="SSF53383">
    <property type="entry name" value="PLP-dependent transferases"/>
    <property type="match status" value="1"/>
</dbReference>
<evidence type="ECO:0000256" key="8">
    <source>
        <dbReference type="ARBA" id="ARBA00022898"/>
    </source>
</evidence>
<evidence type="ECO:0000259" key="13">
    <source>
        <dbReference type="Pfam" id="PF00155"/>
    </source>
</evidence>
<dbReference type="GO" id="GO:0009102">
    <property type="term" value="P:biotin biosynthetic process"/>
    <property type="evidence" value="ECO:0007669"/>
    <property type="project" value="UniProtKB-KW"/>
</dbReference>
<comment type="pathway">
    <text evidence="2">Cofactor biosynthesis; biotin biosynthesis.</text>
</comment>
<proteinExistence type="inferred from homology"/>
<comment type="similarity">
    <text evidence="3">Belongs to the class-II pyridoxal-phosphate-dependent aminotransferase family. BioF subfamily.</text>
</comment>
<dbReference type="Gene3D" id="3.90.1150.10">
    <property type="entry name" value="Aspartate Aminotransferase, domain 1"/>
    <property type="match status" value="1"/>
</dbReference>
<evidence type="ECO:0000256" key="5">
    <source>
        <dbReference type="ARBA" id="ARBA00013187"/>
    </source>
</evidence>
<comment type="subunit">
    <text evidence="4">Homodimer.</text>
</comment>
<dbReference type="PANTHER" id="PTHR13693">
    <property type="entry name" value="CLASS II AMINOTRANSFERASE/8-AMINO-7-OXONONANOATE SYNTHASE"/>
    <property type="match status" value="1"/>
</dbReference>
<keyword evidence="6 14" id="KW-0808">Transferase</keyword>
<dbReference type="Proteomes" id="UP001249020">
    <property type="component" value="Unassembled WGS sequence"/>
</dbReference>
<dbReference type="InterPro" id="IPR001917">
    <property type="entry name" value="Aminotrans_II_pyridoxalP_BS"/>
</dbReference>
<dbReference type="InterPro" id="IPR015424">
    <property type="entry name" value="PyrdxlP-dep_Trfase"/>
</dbReference>
<evidence type="ECO:0000256" key="4">
    <source>
        <dbReference type="ARBA" id="ARBA00011738"/>
    </source>
</evidence>
<organism evidence="14 15">
    <name type="scientific">Brumicola blandensis</name>
    <dbReference type="NCBI Taxonomy" id="3075611"/>
    <lineage>
        <taxon>Bacteria</taxon>
        <taxon>Pseudomonadati</taxon>
        <taxon>Pseudomonadota</taxon>
        <taxon>Gammaproteobacteria</taxon>
        <taxon>Alteromonadales</taxon>
        <taxon>Alteromonadaceae</taxon>
        <taxon>Brumicola</taxon>
    </lineage>
</organism>
<keyword evidence="15" id="KW-1185">Reference proteome</keyword>
<evidence type="ECO:0000256" key="9">
    <source>
        <dbReference type="ARBA" id="ARBA00032610"/>
    </source>
</evidence>
<gene>
    <name evidence="14" type="ORF">RM544_00860</name>
</gene>
<reference evidence="14 15" key="1">
    <citation type="submission" date="2023-09" db="EMBL/GenBank/DDBJ databases">
        <authorList>
            <person name="Rey-Velasco X."/>
        </authorList>
    </citation>
    <scope>NUCLEOTIDE SEQUENCE [LARGE SCALE GENOMIC DNA]</scope>
    <source>
        <strain evidence="14 15">W409</strain>
    </source>
</reference>
<dbReference type="InterPro" id="IPR015422">
    <property type="entry name" value="PyrdxlP-dep_Trfase_small"/>
</dbReference>